<name>A0A1I0BVG8_9BACI</name>
<dbReference type="AlphaFoldDB" id="A0A1I0BVG8"/>
<keyword evidence="2" id="KW-1185">Reference proteome</keyword>
<dbReference type="STRING" id="930131.SAMN05216389_105197"/>
<reference evidence="1 2" key="1">
    <citation type="submission" date="2016-10" db="EMBL/GenBank/DDBJ databases">
        <authorList>
            <person name="de Groot N.N."/>
        </authorList>
    </citation>
    <scope>NUCLEOTIDE SEQUENCE [LARGE SCALE GENOMIC DNA]</scope>
    <source>
        <strain evidence="1 2">IBRC-M 10780</strain>
    </source>
</reference>
<organism evidence="1 2">
    <name type="scientific">Oceanobacillus limi</name>
    <dbReference type="NCBI Taxonomy" id="930131"/>
    <lineage>
        <taxon>Bacteria</taxon>
        <taxon>Bacillati</taxon>
        <taxon>Bacillota</taxon>
        <taxon>Bacilli</taxon>
        <taxon>Bacillales</taxon>
        <taxon>Bacillaceae</taxon>
        <taxon>Oceanobacillus</taxon>
    </lineage>
</organism>
<protein>
    <submittedName>
        <fullName evidence="1">Uncharacterized protein</fullName>
    </submittedName>
</protein>
<gene>
    <name evidence="1" type="ORF">SAMN05216389_105197</name>
</gene>
<dbReference type="EMBL" id="FOHE01000005">
    <property type="protein sequence ID" value="SET10923.1"/>
    <property type="molecule type" value="Genomic_DNA"/>
</dbReference>
<evidence type="ECO:0000313" key="2">
    <source>
        <dbReference type="Proteomes" id="UP000198618"/>
    </source>
</evidence>
<proteinExistence type="predicted"/>
<evidence type="ECO:0000313" key="1">
    <source>
        <dbReference type="EMBL" id="SET10923.1"/>
    </source>
</evidence>
<dbReference type="Proteomes" id="UP000198618">
    <property type="component" value="Unassembled WGS sequence"/>
</dbReference>
<dbReference type="RefSeq" id="WP_090868532.1">
    <property type="nucleotide sequence ID" value="NZ_FOHE01000005.1"/>
</dbReference>
<accession>A0A1I0BVG8</accession>
<sequence length="254" mass="30206">MKLLENHNAFDWIHEETKRVNFKEWDSYGCRVLNLLPNRFTHYCKIMHPFYRDLTVKDETLLWRDCDPDELVDLANSESVTFKEIAKKYNIPCTKEINSSTISHQLGGYPRYLILPDEGTIDRETLHELLPVLTTFTRELPCYFHYDFLKLIHVLPFEDDVTDNHLYYGNLEDVFSLYEKGKDKLELGSPTYWWPKDRSWCIHTDYDLDFSLFGGTKEMVNQLLSKPNLECIEVDRNTRIDPDADKEQKRKRPV</sequence>
<dbReference type="OrthoDB" id="2426596at2"/>